<dbReference type="AlphaFoldDB" id="A0A834VH32"/>
<evidence type="ECO:0000313" key="3">
    <source>
        <dbReference type="EnsemblMetazoa" id="KAF7495600.1"/>
    </source>
</evidence>
<keyword evidence="4" id="KW-1185">Reference proteome</keyword>
<organism evidence="2">
    <name type="scientific">Sarcoptes scabiei</name>
    <name type="common">Itch mite</name>
    <name type="synonym">Acarus scabiei</name>
    <dbReference type="NCBI Taxonomy" id="52283"/>
    <lineage>
        <taxon>Eukaryota</taxon>
        <taxon>Metazoa</taxon>
        <taxon>Ecdysozoa</taxon>
        <taxon>Arthropoda</taxon>
        <taxon>Chelicerata</taxon>
        <taxon>Arachnida</taxon>
        <taxon>Acari</taxon>
        <taxon>Acariformes</taxon>
        <taxon>Sarcoptiformes</taxon>
        <taxon>Astigmata</taxon>
        <taxon>Psoroptidia</taxon>
        <taxon>Sarcoptoidea</taxon>
        <taxon>Sarcoptidae</taxon>
        <taxon>Sarcoptinae</taxon>
        <taxon>Sarcoptes</taxon>
    </lineage>
</organism>
<feature type="region of interest" description="Disordered" evidence="1">
    <location>
        <begin position="74"/>
        <end position="153"/>
    </location>
</feature>
<gene>
    <name evidence="2" type="ORF">SSS_2595</name>
</gene>
<reference evidence="3" key="3">
    <citation type="submission" date="2022-06" db="UniProtKB">
        <authorList>
            <consortium name="EnsemblMetazoa"/>
        </authorList>
    </citation>
    <scope>IDENTIFICATION</scope>
</reference>
<name>A0A834VH32_SARSC</name>
<protein>
    <submittedName>
        <fullName evidence="2 3">Uncharacterized protein</fullName>
    </submittedName>
</protein>
<dbReference type="EnsemblMetazoa" id="SSS_2595s_mrna">
    <property type="protein sequence ID" value="KAF7495600.1"/>
    <property type="gene ID" value="SSS_2595"/>
</dbReference>
<sequence>MIYTGLSVQRNLFKRMFWKYFDKFIGNSIETLIDQWHHKQNEWIDFLSRFHHQNLFIKSVELCRLFDRKQQHQQQQQRRLKRQFNRNNLDVENGNFSDYSDYGSDYDDDDDDYEVDDNDEQDDDDDDDDDGENFEIRSGYGPEPITLESRFAL</sequence>
<proteinExistence type="predicted"/>
<evidence type="ECO:0000313" key="4">
    <source>
        <dbReference type="Proteomes" id="UP000070412"/>
    </source>
</evidence>
<dbReference type="EMBL" id="WVUK01000047">
    <property type="protein sequence ID" value="KAF7495600.1"/>
    <property type="molecule type" value="Genomic_DNA"/>
</dbReference>
<dbReference type="Proteomes" id="UP000070412">
    <property type="component" value="Unassembled WGS sequence"/>
</dbReference>
<feature type="compositionally biased region" description="Low complexity" evidence="1">
    <location>
        <begin position="94"/>
        <end position="103"/>
    </location>
</feature>
<evidence type="ECO:0000256" key="1">
    <source>
        <dbReference type="SAM" id="MobiDB-lite"/>
    </source>
</evidence>
<reference evidence="2" key="2">
    <citation type="submission" date="2020-01" db="EMBL/GenBank/DDBJ databases">
        <authorList>
            <person name="Korhonen P.K.K."/>
            <person name="Guangxu M.G."/>
            <person name="Wang T.W."/>
            <person name="Stroehlein A.J.S."/>
            <person name="Young N.D."/>
            <person name="Ang C.-S.A."/>
            <person name="Fernando D.W.F."/>
            <person name="Lu H.L."/>
            <person name="Taylor S.T."/>
            <person name="Ehtesham M.E.M."/>
            <person name="Najaraj S.H.N."/>
            <person name="Harsha G.H.G."/>
            <person name="Madugundu A.M."/>
            <person name="Renuse S.R."/>
            <person name="Holt D.H."/>
            <person name="Pandey A.P."/>
            <person name="Papenfuss A.P."/>
            <person name="Gasser R.B.G."/>
            <person name="Fischer K.F."/>
        </authorList>
    </citation>
    <scope>NUCLEOTIDE SEQUENCE</scope>
    <source>
        <strain evidence="2">SSS_KF_BRIS2020</strain>
    </source>
</reference>
<accession>A0A834VH32</accession>
<feature type="compositionally biased region" description="Acidic residues" evidence="1">
    <location>
        <begin position="104"/>
        <end position="133"/>
    </location>
</feature>
<reference evidence="4" key="1">
    <citation type="journal article" date="2020" name="PLoS Negl. Trop. Dis.">
        <title>High-quality nuclear genome for Sarcoptes scabiei-A critical resource for a neglected parasite.</title>
        <authorList>
            <person name="Korhonen P.K."/>
            <person name="Gasser R.B."/>
            <person name="Ma G."/>
            <person name="Wang T."/>
            <person name="Stroehlein A.J."/>
            <person name="Young N.D."/>
            <person name="Ang C.S."/>
            <person name="Fernando D.D."/>
            <person name="Lu H.C."/>
            <person name="Taylor S."/>
            <person name="Reynolds S.L."/>
            <person name="Mofiz E."/>
            <person name="Najaraj S.H."/>
            <person name="Gowda H."/>
            <person name="Madugundu A."/>
            <person name="Renuse S."/>
            <person name="Holt D."/>
            <person name="Pandey A."/>
            <person name="Papenfuss A.T."/>
            <person name="Fischer K."/>
        </authorList>
    </citation>
    <scope>NUCLEOTIDE SEQUENCE [LARGE SCALE GENOMIC DNA]</scope>
</reference>
<evidence type="ECO:0000313" key="2">
    <source>
        <dbReference type="EMBL" id="KAF7495600.1"/>
    </source>
</evidence>